<organism evidence="1">
    <name type="scientific">marine sediment metagenome</name>
    <dbReference type="NCBI Taxonomy" id="412755"/>
    <lineage>
        <taxon>unclassified sequences</taxon>
        <taxon>metagenomes</taxon>
        <taxon>ecological metagenomes</taxon>
    </lineage>
</organism>
<evidence type="ECO:0000313" key="1">
    <source>
        <dbReference type="EMBL" id="GAI64796.1"/>
    </source>
</evidence>
<dbReference type="Gene3D" id="2.40.50.140">
    <property type="entry name" value="Nucleic acid-binding proteins"/>
    <property type="match status" value="1"/>
</dbReference>
<sequence length="31" mass="3443">FCNAVHKFTGGAGMSEEGTVKWFDDRKGYGF</sequence>
<dbReference type="EMBL" id="BARV01046312">
    <property type="protein sequence ID" value="GAI64796.1"/>
    <property type="molecule type" value="Genomic_DNA"/>
</dbReference>
<gene>
    <name evidence="1" type="ORF">S06H3_67170</name>
</gene>
<proteinExistence type="predicted"/>
<dbReference type="AlphaFoldDB" id="X1RCQ4"/>
<feature type="non-terminal residue" evidence="1">
    <location>
        <position position="31"/>
    </location>
</feature>
<name>X1RCQ4_9ZZZZ</name>
<feature type="non-terminal residue" evidence="1">
    <location>
        <position position="1"/>
    </location>
</feature>
<dbReference type="InterPro" id="IPR012340">
    <property type="entry name" value="NA-bd_OB-fold"/>
</dbReference>
<reference evidence="1" key="1">
    <citation type="journal article" date="2014" name="Front. Microbiol.">
        <title>High frequency of phylogenetically diverse reductive dehalogenase-homologous genes in deep subseafloor sedimentary metagenomes.</title>
        <authorList>
            <person name="Kawai M."/>
            <person name="Futagami T."/>
            <person name="Toyoda A."/>
            <person name="Takaki Y."/>
            <person name="Nishi S."/>
            <person name="Hori S."/>
            <person name="Arai W."/>
            <person name="Tsubouchi T."/>
            <person name="Morono Y."/>
            <person name="Uchiyama I."/>
            <person name="Ito T."/>
            <person name="Fujiyama A."/>
            <person name="Inagaki F."/>
            <person name="Takami H."/>
        </authorList>
    </citation>
    <scope>NUCLEOTIDE SEQUENCE</scope>
    <source>
        <strain evidence="1">Expedition CK06-06</strain>
    </source>
</reference>
<accession>X1RCQ4</accession>
<comment type="caution">
    <text evidence="1">The sequence shown here is derived from an EMBL/GenBank/DDBJ whole genome shotgun (WGS) entry which is preliminary data.</text>
</comment>
<protein>
    <submittedName>
        <fullName evidence="1">Uncharacterized protein</fullName>
    </submittedName>
</protein>